<evidence type="ECO:0000256" key="2">
    <source>
        <dbReference type="ARBA" id="ARBA00022574"/>
    </source>
</evidence>
<evidence type="ECO:0000313" key="6">
    <source>
        <dbReference type="Proteomes" id="UP000549394"/>
    </source>
</evidence>
<proteinExistence type="predicted"/>
<dbReference type="EMBL" id="CAJFCJ010000018">
    <property type="protein sequence ID" value="CAD5122577.1"/>
    <property type="molecule type" value="Genomic_DNA"/>
</dbReference>
<accession>A0A7I8W233</accession>
<gene>
    <name evidence="5" type="ORF">DGYR_LOCUS10376</name>
</gene>
<keyword evidence="4" id="KW-0175">Coiled coil</keyword>
<dbReference type="Proteomes" id="UP000549394">
    <property type="component" value="Unassembled WGS sequence"/>
</dbReference>
<keyword evidence="2" id="KW-0853">WD repeat</keyword>
<dbReference type="GO" id="GO:0019900">
    <property type="term" value="F:kinase binding"/>
    <property type="evidence" value="ECO:0007669"/>
    <property type="project" value="TreeGrafter"/>
</dbReference>
<keyword evidence="6" id="KW-1185">Reference proteome</keyword>
<dbReference type="Pfam" id="PF15390">
    <property type="entry name" value="WDCP"/>
    <property type="match status" value="2"/>
</dbReference>
<protein>
    <recommendedName>
        <fullName evidence="1">WD repeat and coiled-coil-containing protein</fullName>
    </recommendedName>
</protein>
<comment type="caution">
    <text evidence="5">The sequence shown here is derived from an EMBL/GenBank/DDBJ whole genome shotgun (WGS) entry which is preliminary data.</text>
</comment>
<evidence type="ECO:0000256" key="1">
    <source>
        <dbReference type="ARBA" id="ARBA00015683"/>
    </source>
</evidence>
<dbReference type="PANTHER" id="PTHR14897">
    <property type="entry name" value="WD REPEAT AND COILED-COIL-CONTAINING PROTEIN"/>
    <property type="match status" value="1"/>
</dbReference>
<keyword evidence="3" id="KW-0677">Repeat</keyword>
<dbReference type="AlphaFoldDB" id="A0A7I8W233"/>
<dbReference type="PANTHER" id="PTHR14897:SF5">
    <property type="entry name" value="WD REPEAT AND COILED-COIL-CONTAINING PROTEIN"/>
    <property type="match status" value="1"/>
</dbReference>
<reference evidence="5 6" key="1">
    <citation type="submission" date="2020-08" db="EMBL/GenBank/DDBJ databases">
        <authorList>
            <person name="Hejnol A."/>
        </authorList>
    </citation>
    <scope>NUCLEOTIDE SEQUENCE [LARGE SCALE GENOMIC DNA]</scope>
</reference>
<dbReference type="InterPro" id="IPR028041">
    <property type="entry name" value="WDCP"/>
</dbReference>
<sequence>MNLGTASLARAGINYLASGFCEEHGLLWTDGRNVNICGIKAIKRCLERFLTKTLMQLDQVDAVLWGYRIDANNRIITVQCPNVVKLFIITKSIRISGEGKKLDYYVNNCRDINSKSLLNGILWHPFLDIVCIISKFYSTIYLNNVGQDKPASLALDPKFSSENAAPMQCGCWSIKGNYFIIGSSSNIVIYHWKNIKEKITEYVVRTFCLDIIETLIIALKCQDERYLICTSRYQLKTKANDRQCLLKLEDKEDETQEDHIDPSIIRFKRKDDSIAEKLKSLCITECNTEKYSQVILVDFIEETILSTFNLTDILTPDILECTNMGCILVSGHASSKVYQFRINKDADKIFQNSCLSLNTNERAKGICKLSDENNQFLLLNAICEEEQPSFQFSILGKYSIRVELLVYQERLENDDNRTNSPVSISQNSASPSQPPYTIFIPNNFYSTPFEYQNYATLPMDVNQHFPTLSVGNSPSASIPCFEMQNMMSSGQIFFNESSKSYEMLPGTLMSNLNPYNNIQAQKMNNLTLPVSRMEEAATNSFSGIQDITNDWKENIRPKEESHSTSNASPNEFLDNNSRPYQSFDSMSYPSLSTPPIVYITLHSDTQTITKNFLLDGDKLKYAAVLDVFNLANVEIMIGTEFCYVSPNVDGYIPLSFESGCQIHITGRRKI</sequence>
<organism evidence="5 6">
    <name type="scientific">Dimorphilus gyrociliatus</name>
    <dbReference type="NCBI Taxonomy" id="2664684"/>
    <lineage>
        <taxon>Eukaryota</taxon>
        <taxon>Metazoa</taxon>
        <taxon>Spiralia</taxon>
        <taxon>Lophotrochozoa</taxon>
        <taxon>Annelida</taxon>
        <taxon>Polychaeta</taxon>
        <taxon>Polychaeta incertae sedis</taxon>
        <taxon>Dinophilidae</taxon>
        <taxon>Dimorphilus</taxon>
    </lineage>
</organism>
<evidence type="ECO:0000256" key="4">
    <source>
        <dbReference type="ARBA" id="ARBA00023054"/>
    </source>
</evidence>
<evidence type="ECO:0000313" key="5">
    <source>
        <dbReference type="EMBL" id="CAD5122577.1"/>
    </source>
</evidence>
<name>A0A7I8W233_9ANNE</name>
<evidence type="ECO:0000256" key="3">
    <source>
        <dbReference type="ARBA" id="ARBA00022737"/>
    </source>
</evidence>
<dbReference type="OrthoDB" id="6409262at2759"/>